<sequence>MPDDRTKGLIAIYEENISGILASLGKGKGGPRKQELRRFALARLLMKLERAKAGSPLPTYAEKTRRKENRHYALW</sequence>
<name>A0A0G0D1T5_9BACT</name>
<accession>A0A0G0D1T5</accession>
<comment type="caution">
    <text evidence="1">The sequence shown here is derived from an EMBL/GenBank/DDBJ whole genome shotgun (WGS) entry which is preliminary data.</text>
</comment>
<protein>
    <submittedName>
        <fullName evidence="1">Uncharacterized protein</fullName>
    </submittedName>
</protein>
<evidence type="ECO:0000313" key="2">
    <source>
        <dbReference type="Proteomes" id="UP000034798"/>
    </source>
</evidence>
<proteinExistence type="predicted"/>
<dbReference type="EMBL" id="LBQZ01000024">
    <property type="protein sequence ID" value="KKP88204.1"/>
    <property type="molecule type" value="Genomic_DNA"/>
</dbReference>
<evidence type="ECO:0000313" key="1">
    <source>
        <dbReference type="EMBL" id="KKP88204.1"/>
    </source>
</evidence>
<organism evidence="1 2">
    <name type="scientific">Candidatus Nomurabacteria bacterium GW2011_GWC2_35_8</name>
    <dbReference type="NCBI Taxonomy" id="1618752"/>
    <lineage>
        <taxon>Bacteria</taxon>
        <taxon>Candidatus Nomuraibacteriota</taxon>
    </lineage>
</organism>
<gene>
    <name evidence="1" type="ORF">UR91_C0024G0009</name>
</gene>
<reference evidence="1 2" key="1">
    <citation type="journal article" date="2015" name="Nature">
        <title>rRNA introns, odd ribosomes, and small enigmatic genomes across a large radiation of phyla.</title>
        <authorList>
            <person name="Brown C.T."/>
            <person name="Hug L.A."/>
            <person name="Thomas B.C."/>
            <person name="Sharon I."/>
            <person name="Castelle C.J."/>
            <person name="Singh A."/>
            <person name="Wilkins M.J."/>
            <person name="Williams K.H."/>
            <person name="Banfield J.F."/>
        </authorList>
    </citation>
    <scope>NUCLEOTIDE SEQUENCE [LARGE SCALE GENOMIC DNA]</scope>
</reference>
<dbReference type="AlphaFoldDB" id="A0A0G0D1T5"/>
<dbReference type="Proteomes" id="UP000034798">
    <property type="component" value="Unassembled WGS sequence"/>
</dbReference>